<reference evidence="1" key="2">
    <citation type="submission" date="2022-06" db="UniProtKB">
        <authorList>
            <consortium name="EnsemblMetazoa"/>
        </authorList>
    </citation>
    <scope>IDENTIFICATION</scope>
    <source>
        <strain evidence="1">PS312</strain>
    </source>
</reference>
<dbReference type="Proteomes" id="UP000005239">
    <property type="component" value="Unassembled WGS sequence"/>
</dbReference>
<organism evidence="1 2">
    <name type="scientific">Pristionchus pacificus</name>
    <name type="common">Parasitic nematode worm</name>
    <dbReference type="NCBI Taxonomy" id="54126"/>
    <lineage>
        <taxon>Eukaryota</taxon>
        <taxon>Metazoa</taxon>
        <taxon>Ecdysozoa</taxon>
        <taxon>Nematoda</taxon>
        <taxon>Chromadorea</taxon>
        <taxon>Rhabditida</taxon>
        <taxon>Rhabditina</taxon>
        <taxon>Diplogasteromorpha</taxon>
        <taxon>Diplogasteroidea</taxon>
        <taxon>Neodiplogasteridae</taxon>
        <taxon>Pristionchus</taxon>
    </lineage>
</organism>
<gene>
    <name evidence="1" type="primary">WBGene00282154</name>
</gene>
<name>A0A2A6B907_PRIPA</name>
<reference evidence="2" key="1">
    <citation type="journal article" date="2008" name="Nat. Genet.">
        <title>The Pristionchus pacificus genome provides a unique perspective on nematode lifestyle and parasitism.</title>
        <authorList>
            <person name="Dieterich C."/>
            <person name="Clifton S.W."/>
            <person name="Schuster L.N."/>
            <person name="Chinwalla A."/>
            <person name="Delehaunty K."/>
            <person name="Dinkelacker I."/>
            <person name="Fulton L."/>
            <person name="Fulton R."/>
            <person name="Godfrey J."/>
            <person name="Minx P."/>
            <person name="Mitreva M."/>
            <person name="Roeseler W."/>
            <person name="Tian H."/>
            <person name="Witte H."/>
            <person name="Yang S.P."/>
            <person name="Wilson R.K."/>
            <person name="Sommer R.J."/>
        </authorList>
    </citation>
    <scope>NUCLEOTIDE SEQUENCE [LARGE SCALE GENOMIC DNA]</scope>
    <source>
        <strain evidence="2">PS312</strain>
    </source>
</reference>
<proteinExistence type="predicted"/>
<keyword evidence="2" id="KW-1185">Reference proteome</keyword>
<accession>A0A8R1Z8M2</accession>
<sequence>MRLFLLIALVLLPLSIALMCYEGTDNVEDYAGSVPKAECKSDTKSYGSSTILRDVCTCKSDNCNESKAKAEESINSTPPSQPSAPPLKCYNGTVVMVGG</sequence>
<evidence type="ECO:0000313" key="1">
    <source>
        <dbReference type="EnsemblMetazoa" id="PPA43785.1"/>
    </source>
</evidence>
<dbReference type="EnsemblMetazoa" id="PPA43785.1">
    <property type="protein sequence ID" value="PPA43785.1"/>
    <property type="gene ID" value="WBGene00282154"/>
</dbReference>
<evidence type="ECO:0000313" key="2">
    <source>
        <dbReference type="Proteomes" id="UP000005239"/>
    </source>
</evidence>
<protein>
    <submittedName>
        <fullName evidence="1">Uncharacterized protein</fullName>
    </submittedName>
</protein>
<dbReference type="AlphaFoldDB" id="A0A2A6B907"/>
<accession>A0A2A6B907</accession>